<comment type="caution">
    <text evidence="1">The sequence shown here is derived from an EMBL/GenBank/DDBJ whole genome shotgun (WGS) entry which is preliminary data.</text>
</comment>
<reference evidence="1 2" key="2">
    <citation type="journal article" date="2022" name="Mol. Ecol. Resour.">
        <title>The genomes of chicory, endive, great burdock and yacon provide insights into Asteraceae paleo-polyploidization history and plant inulin production.</title>
        <authorList>
            <person name="Fan W."/>
            <person name="Wang S."/>
            <person name="Wang H."/>
            <person name="Wang A."/>
            <person name="Jiang F."/>
            <person name="Liu H."/>
            <person name="Zhao H."/>
            <person name="Xu D."/>
            <person name="Zhang Y."/>
        </authorList>
    </citation>
    <scope>NUCLEOTIDE SEQUENCE [LARGE SCALE GENOMIC DNA]</scope>
    <source>
        <strain evidence="2">cv. Yunnan</strain>
        <tissue evidence="1">Leaves</tissue>
    </source>
</reference>
<gene>
    <name evidence="1" type="ORF">L1987_20999</name>
</gene>
<dbReference type="EMBL" id="CM042024">
    <property type="protein sequence ID" value="KAI3811278.1"/>
    <property type="molecule type" value="Genomic_DNA"/>
</dbReference>
<keyword evidence="2" id="KW-1185">Reference proteome</keyword>
<protein>
    <submittedName>
        <fullName evidence="1">Uncharacterized protein</fullName>
    </submittedName>
</protein>
<proteinExistence type="predicted"/>
<name>A0ACB9IUU5_9ASTR</name>
<dbReference type="Proteomes" id="UP001056120">
    <property type="component" value="Linkage Group LG07"/>
</dbReference>
<evidence type="ECO:0000313" key="2">
    <source>
        <dbReference type="Proteomes" id="UP001056120"/>
    </source>
</evidence>
<organism evidence="1 2">
    <name type="scientific">Smallanthus sonchifolius</name>
    <dbReference type="NCBI Taxonomy" id="185202"/>
    <lineage>
        <taxon>Eukaryota</taxon>
        <taxon>Viridiplantae</taxon>
        <taxon>Streptophyta</taxon>
        <taxon>Embryophyta</taxon>
        <taxon>Tracheophyta</taxon>
        <taxon>Spermatophyta</taxon>
        <taxon>Magnoliopsida</taxon>
        <taxon>eudicotyledons</taxon>
        <taxon>Gunneridae</taxon>
        <taxon>Pentapetalae</taxon>
        <taxon>asterids</taxon>
        <taxon>campanulids</taxon>
        <taxon>Asterales</taxon>
        <taxon>Asteraceae</taxon>
        <taxon>Asteroideae</taxon>
        <taxon>Heliantheae alliance</taxon>
        <taxon>Millerieae</taxon>
        <taxon>Smallanthus</taxon>
    </lineage>
</organism>
<reference evidence="2" key="1">
    <citation type="journal article" date="2022" name="Mol. Ecol. Resour.">
        <title>The genomes of chicory, endive, great burdock and yacon provide insights into Asteraceae palaeo-polyploidization history and plant inulin production.</title>
        <authorList>
            <person name="Fan W."/>
            <person name="Wang S."/>
            <person name="Wang H."/>
            <person name="Wang A."/>
            <person name="Jiang F."/>
            <person name="Liu H."/>
            <person name="Zhao H."/>
            <person name="Xu D."/>
            <person name="Zhang Y."/>
        </authorList>
    </citation>
    <scope>NUCLEOTIDE SEQUENCE [LARGE SCALE GENOMIC DNA]</scope>
    <source>
        <strain evidence="2">cv. Yunnan</strain>
    </source>
</reference>
<evidence type="ECO:0000313" key="1">
    <source>
        <dbReference type="EMBL" id="KAI3811278.1"/>
    </source>
</evidence>
<sequence>MEKDDEISKFKKEKNKSLTLKAKQSKSSSEIDDDQSNSDDGEENSMMVKEFKKFFRRNGKFVSDNPDENDQAKEETCLMAFSTNESKMGQRKKVSIEKPQVVK</sequence>
<accession>A0ACB9IUU5</accession>